<gene>
    <name evidence="8" type="ORF">ODALV1_LOCUS2472</name>
</gene>
<comment type="subcellular location">
    <subcellularLocation>
        <location evidence="1">Golgi apparatus</location>
    </subcellularLocation>
</comment>
<feature type="region of interest" description="Disordered" evidence="6">
    <location>
        <begin position="49"/>
        <end position="71"/>
    </location>
</feature>
<name>A0ABP1PW57_9HEXA</name>
<dbReference type="Proteomes" id="UP001642540">
    <property type="component" value="Unassembled WGS sequence"/>
</dbReference>
<keyword evidence="3" id="KW-0333">Golgi apparatus</keyword>
<evidence type="ECO:0000256" key="3">
    <source>
        <dbReference type="ARBA" id="ARBA00023034"/>
    </source>
</evidence>
<dbReference type="CDD" id="cd10314">
    <property type="entry name" value="FAM20_C"/>
    <property type="match status" value="1"/>
</dbReference>
<evidence type="ECO:0000259" key="7">
    <source>
        <dbReference type="Pfam" id="PF06702"/>
    </source>
</evidence>
<evidence type="ECO:0000313" key="9">
    <source>
        <dbReference type="Proteomes" id="UP001642540"/>
    </source>
</evidence>
<proteinExistence type="inferred from homology"/>
<dbReference type="InterPro" id="IPR024869">
    <property type="entry name" value="FAM20"/>
</dbReference>
<feature type="compositionally biased region" description="Low complexity" evidence="6">
    <location>
        <begin position="51"/>
        <end position="69"/>
    </location>
</feature>
<comment type="similarity">
    <text evidence="2">Belongs to the FAM20 family.</text>
</comment>
<sequence length="564" mass="62771">MKWKERMGLALSGALIGLTLLLIVDVHYRMNNDGFGRVSSGVGGAEGGASNGAATDNQGSGQVGSAQAAGAGGGASAGTGGVVAAAPAIPPIGGDTAENQYANSKLSAAKVVIRQHRDSTILHDKVQYAQPSNISQIVNKNLNKPKSEDNSAANEVEPPLDRYADLQTMLDPKGKGYVILDGVERDNPTIAELLRIETESRPNLTSFERFQLLIRKQSLYSDQDGILENLLRSMATEEVVHIEQKEGGTQLKLIMDFESNGQAMFKPMRFPREQETLPNHFYFTDFERHNAEIAAFHLDRVLGFKRAPPVTGRLLNISSEIYPLAEGQLLHTFFVSPAGNICFHGKCSYYCDTSHAICGNPDTLEGSFAAFLPPKEAAARKVWRHPWRRSYHKRRKAQWEVDGDYCDLIRSTPPYDRGRRLLDVVDMAILDFLMGNMDRHHYETFKMFGNDTFLIHLDHGRAFGRSKHDEISILAPLYQCCIVRKTTLEKLINFHNGPDRLSDALKKSLAQDPLDPILWEPHFRSIDRRVNIILKTVRTCIQQRKDTPNASGESVDEVIIDDGF</sequence>
<keyword evidence="4" id="KW-1015">Disulfide bond</keyword>
<dbReference type="Pfam" id="PF06702">
    <property type="entry name" value="Fam20C"/>
    <property type="match status" value="1"/>
</dbReference>
<evidence type="ECO:0000256" key="6">
    <source>
        <dbReference type="SAM" id="MobiDB-lite"/>
    </source>
</evidence>
<evidence type="ECO:0000313" key="8">
    <source>
        <dbReference type="EMBL" id="CAL8073070.1"/>
    </source>
</evidence>
<evidence type="ECO:0000256" key="5">
    <source>
        <dbReference type="ARBA" id="ARBA00023180"/>
    </source>
</evidence>
<dbReference type="PANTHER" id="PTHR12450">
    <property type="entry name" value="DENTIN MATRIX PROTEIN 4 PROTEIN FAM20"/>
    <property type="match status" value="1"/>
</dbReference>
<accession>A0ABP1PW57</accession>
<evidence type="ECO:0000256" key="1">
    <source>
        <dbReference type="ARBA" id="ARBA00004555"/>
    </source>
</evidence>
<dbReference type="PANTHER" id="PTHR12450:SF22">
    <property type="entry name" value="EXTRACELLULAR SERINE_THREONINE PROTEIN CG31145"/>
    <property type="match status" value="1"/>
</dbReference>
<protein>
    <recommendedName>
        <fullName evidence="7">FAM20 C-terminal domain-containing protein</fullName>
    </recommendedName>
</protein>
<comment type="caution">
    <text evidence="8">The sequence shown here is derived from an EMBL/GenBank/DDBJ whole genome shotgun (WGS) entry which is preliminary data.</text>
</comment>
<dbReference type="InterPro" id="IPR009581">
    <property type="entry name" value="FAM20_C"/>
</dbReference>
<evidence type="ECO:0000256" key="2">
    <source>
        <dbReference type="ARBA" id="ARBA00006557"/>
    </source>
</evidence>
<keyword evidence="5" id="KW-0325">Glycoprotein</keyword>
<dbReference type="EMBL" id="CAXLJM020000007">
    <property type="protein sequence ID" value="CAL8073070.1"/>
    <property type="molecule type" value="Genomic_DNA"/>
</dbReference>
<keyword evidence="9" id="KW-1185">Reference proteome</keyword>
<evidence type="ECO:0000256" key="4">
    <source>
        <dbReference type="ARBA" id="ARBA00023157"/>
    </source>
</evidence>
<feature type="domain" description="FAM20 C-terminal" evidence="7">
    <location>
        <begin position="333"/>
        <end position="546"/>
    </location>
</feature>
<reference evidence="8 9" key="1">
    <citation type="submission" date="2024-08" db="EMBL/GenBank/DDBJ databases">
        <authorList>
            <person name="Cucini C."/>
            <person name="Frati F."/>
        </authorList>
    </citation>
    <scope>NUCLEOTIDE SEQUENCE [LARGE SCALE GENOMIC DNA]</scope>
</reference>
<organism evidence="8 9">
    <name type="scientific">Orchesella dallaii</name>
    <dbReference type="NCBI Taxonomy" id="48710"/>
    <lineage>
        <taxon>Eukaryota</taxon>
        <taxon>Metazoa</taxon>
        <taxon>Ecdysozoa</taxon>
        <taxon>Arthropoda</taxon>
        <taxon>Hexapoda</taxon>
        <taxon>Collembola</taxon>
        <taxon>Entomobryomorpha</taxon>
        <taxon>Entomobryoidea</taxon>
        <taxon>Orchesellidae</taxon>
        <taxon>Orchesellinae</taxon>
        <taxon>Orchesella</taxon>
    </lineage>
</organism>